<name>A0A1E1LDE6_9HELO</name>
<evidence type="ECO:0000313" key="2">
    <source>
        <dbReference type="Proteomes" id="UP000178912"/>
    </source>
</evidence>
<proteinExistence type="predicted"/>
<dbReference type="Proteomes" id="UP000178912">
    <property type="component" value="Unassembled WGS sequence"/>
</dbReference>
<reference evidence="2" key="1">
    <citation type="submission" date="2016-03" db="EMBL/GenBank/DDBJ databases">
        <authorList>
            <person name="Guldener U."/>
        </authorList>
    </citation>
    <scope>NUCLEOTIDE SEQUENCE [LARGE SCALE GENOMIC DNA]</scope>
    <source>
        <strain evidence="2">04CH-RAC-A.6.1</strain>
    </source>
</reference>
<evidence type="ECO:0000313" key="1">
    <source>
        <dbReference type="EMBL" id="CZT08551.1"/>
    </source>
</evidence>
<dbReference type="AlphaFoldDB" id="A0A1E1LDE6"/>
<keyword evidence="2" id="KW-1185">Reference proteome</keyword>
<accession>A0A1E1LDE6</accession>
<dbReference type="OrthoDB" id="3564108at2759"/>
<sequence length="138" mass="15591">MHTCPRKKRGLTVPKHVAMDSSNQIRQAPGWSALYEEWKENDLNLKDPDTFRYKTSDFGKRVVSLWSAPVQDAIGLVPSQVACAMEAIDCQSNEGDTISEEHELQTLSFDMFFLIGQSSNVVDLTGTWLDQLWLLQDA</sequence>
<organism evidence="1 2">
    <name type="scientific">Rhynchosporium agropyri</name>
    <dbReference type="NCBI Taxonomy" id="914238"/>
    <lineage>
        <taxon>Eukaryota</taxon>
        <taxon>Fungi</taxon>
        <taxon>Dikarya</taxon>
        <taxon>Ascomycota</taxon>
        <taxon>Pezizomycotina</taxon>
        <taxon>Leotiomycetes</taxon>
        <taxon>Helotiales</taxon>
        <taxon>Ploettnerulaceae</taxon>
        <taxon>Rhynchosporium</taxon>
    </lineage>
</organism>
<dbReference type="EMBL" id="FJUX01000105">
    <property type="protein sequence ID" value="CZT08551.1"/>
    <property type="molecule type" value="Genomic_DNA"/>
</dbReference>
<gene>
    <name evidence="1" type="ORF">RAG0_13574</name>
</gene>
<protein>
    <submittedName>
        <fullName evidence="1">Uncharacterized protein</fullName>
    </submittedName>
</protein>